<dbReference type="SMART" id="SM01232">
    <property type="entry name" value="H2TH"/>
    <property type="match status" value="1"/>
</dbReference>
<dbReference type="InterPro" id="IPR015887">
    <property type="entry name" value="DNA_glyclase_Znf_dom_DNA_BS"/>
</dbReference>
<name>A0A660C645_9PSEU</name>
<comment type="similarity">
    <text evidence="1">Belongs to the FPG family.</text>
</comment>
<dbReference type="SMART" id="SM00898">
    <property type="entry name" value="Fapy_DNA_glyco"/>
    <property type="match status" value="1"/>
</dbReference>
<dbReference type="InterPro" id="IPR044090">
    <property type="entry name" value="Nei2_N"/>
</dbReference>
<dbReference type="GO" id="GO:0006284">
    <property type="term" value="P:base-excision repair"/>
    <property type="evidence" value="ECO:0007669"/>
    <property type="project" value="InterPro"/>
</dbReference>
<evidence type="ECO:0000313" key="17">
    <source>
        <dbReference type="EMBL" id="TWH18962.1"/>
    </source>
</evidence>
<comment type="catalytic activity">
    <reaction evidence="13">
        <text>2'-deoxyribonucleotide-(2'-deoxyribose 5'-phosphate)-2'-deoxyribonucleotide-DNA = a 3'-end 2'-deoxyribonucleotide-(2,3-dehydro-2,3-deoxyribose 5'-phosphate)-DNA + a 5'-end 5'-phospho-2'-deoxyribonucleoside-DNA + H(+)</text>
        <dbReference type="Rhea" id="RHEA:66592"/>
        <dbReference type="Rhea" id="RHEA-COMP:13180"/>
        <dbReference type="Rhea" id="RHEA-COMP:16897"/>
        <dbReference type="Rhea" id="RHEA-COMP:17067"/>
        <dbReference type="ChEBI" id="CHEBI:15378"/>
        <dbReference type="ChEBI" id="CHEBI:136412"/>
        <dbReference type="ChEBI" id="CHEBI:157695"/>
        <dbReference type="ChEBI" id="CHEBI:167181"/>
        <dbReference type="EC" id="4.2.99.18"/>
    </reaction>
</comment>
<dbReference type="Proteomes" id="UP000317303">
    <property type="component" value="Unassembled WGS sequence"/>
</dbReference>
<dbReference type="InterPro" id="IPR035937">
    <property type="entry name" value="FPG_N"/>
</dbReference>
<dbReference type="PROSITE" id="PS01242">
    <property type="entry name" value="ZF_FPG_1"/>
    <property type="match status" value="1"/>
</dbReference>
<feature type="domain" description="Formamidopyrimidine-DNA glycosylase catalytic" evidence="16">
    <location>
        <begin position="2"/>
        <end position="84"/>
    </location>
</feature>
<dbReference type="GO" id="GO:0003684">
    <property type="term" value="F:damaged DNA binding"/>
    <property type="evidence" value="ECO:0007669"/>
    <property type="project" value="InterPro"/>
</dbReference>
<dbReference type="PANTHER" id="PTHR42697:SF1">
    <property type="entry name" value="ENDONUCLEASE 8"/>
    <property type="match status" value="1"/>
</dbReference>
<evidence type="ECO:0000256" key="3">
    <source>
        <dbReference type="ARBA" id="ARBA00022723"/>
    </source>
</evidence>
<dbReference type="Gene3D" id="3.20.190.10">
    <property type="entry name" value="MutM-like, N-terminal"/>
    <property type="match status" value="1"/>
</dbReference>
<dbReference type="EMBL" id="VLJV01000001">
    <property type="protein sequence ID" value="TWH18962.1"/>
    <property type="molecule type" value="Genomic_DNA"/>
</dbReference>
<dbReference type="InterPro" id="IPR010979">
    <property type="entry name" value="Ribosomal_uS13-like_H2TH"/>
</dbReference>
<comment type="caution">
    <text evidence="17">The sequence shown here is derived from an EMBL/GenBank/DDBJ whole genome shotgun (WGS) entry which is preliminary data.</text>
</comment>
<feature type="domain" description="FPG-type" evidence="15">
    <location>
        <begin position="233"/>
        <end position="271"/>
    </location>
</feature>
<protein>
    <recommendedName>
        <fullName evidence="2">DNA-(apurinic or apyrimidinic site) lyase</fullName>
        <ecNumber evidence="2">4.2.99.18</ecNumber>
    </recommendedName>
</protein>
<sequence>MPEGDTVFLTGRVVARALAGSAITRSDFRLPSLATTDLTGRVLTDVRTVGKHLFFRFTDGRTTDASARPALSLHSHLRMDGEWRALRRGARWSAPGHHVRVVLTGGDAEVIGVRVHDVALVPVAEEHRFVGHLGPDLLDPEWTDEHAARAVAGLKSEPTREIAAALLDQRVVAGIGNLYALELCFLLGVTPWTPVSDVDSARAVSLARKLLRANARRWEQSTTGELTRGRRTWVYERSRVGCFRCGGPVRVATHGTGTDHRPAWFCPRCQQGPVPAE</sequence>
<gene>
    <name evidence="17" type="ORF">JD82_00784</name>
</gene>
<dbReference type="Pfam" id="PF06831">
    <property type="entry name" value="H2TH"/>
    <property type="match status" value="1"/>
</dbReference>
<keyword evidence="17" id="KW-0255">Endonuclease</keyword>
<evidence type="ECO:0000259" key="15">
    <source>
        <dbReference type="PROSITE" id="PS51066"/>
    </source>
</evidence>
<keyword evidence="10" id="KW-0456">Lyase</keyword>
<dbReference type="PROSITE" id="PS51068">
    <property type="entry name" value="FPG_CAT"/>
    <property type="match status" value="1"/>
</dbReference>
<evidence type="ECO:0000256" key="1">
    <source>
        <dbReference type="ARBA" id="ARBA00009409"/>
    </source>
</evidence>
<evidence type="ECO:0000256" key="13">
    <source>
        <dbReference type="ARBA" id="ARBA00044632"/>
    </source>
</evidence>
<evidence type="ECO:0000256" key="7">
    <source>
        <dbReference type="ARBA" id="ARBA00022833"/>
    </source>
</evidence>
<evidence type="ECO:0000256" key="4">
    <source>
        <dbReference type="ARBA" id="ARBA00022763"/>
    </source>
</evidence>
<evidence type="ECO:0000256" key="14">
    <source>
        <dbReference type="PROSITE-ProRule" id="PRU00391"/>
    </source>
</evidence>
<dbReference type="Gene3D" id="1.10.8.50">
    <property type="match status" value="1"/>
</dbReference>
<evidence type="ECO:0000256" key="5">
    <source>
        <dbReference type="ARBA" id="ARBA00022771"/>
    </source>
</evidence>
<evidence type="ECO:0000256" key="2">
    <source>
        <dbReference type="ARBA" id="ARBA00012720"/>
    </source>
</evidence>
<keyword evidence="6" id="KW-0378">Hydrolase</keyword>
<dbReference type="PROSITE" id="PS51066">
    <property type="entry name" value="ZF_FPG_2"/>
    <property type="match status" value="1"/>
</dbReference>
<dbReference type="InterPro" id="IPR015886">
    <property type="entry name" value="H2TH_FPG"/>
</dbReference>
<dbReference type="SUPFAM" id="SSF46946">
    <property type="entry name" value="S13-like H2TH domain"/>
    <property type="match status" value="1"/>
</dbReference>
<keyword evidence="4" id="KW-0227">DNA damage</keyword>
<reference evidence="17 18" key="1">
    <citation type="submission" date="2019-07" db="EMBL/GenBank/DDBJ databases">
        <title>R&amp;d 2014.</title>
        <authorList>
            <person name="Klenk H.-P."/>
        </authorList>
    </citation>
    <scope>NUCLEOTIDE SEQUENCE [LARGE SCALE GENOMIC DNA]</scope>
    <source>
        <strain evidence="17 18">DSM 43194</strain>
    </source>
</reference>
<accession>A0A660C645</accession>
<keyword evidence="7" id="KW-0862">Zinc</keyword>
<keyword evidence="12" id="KW-0326">Glycosidase</keyword>
<dbReference type="Pfam" id="PF01149">
    <property type="entry name" value="Fapy_DNA_glyco"/>
    <property type="match status" value="1"/>
</dbReference>
<evidence type="ECO:0000256" key="11">
    <source>
        <dbReference type="ARBA" id="ARBA00023268"/>
    </source>
</evidence>
<keyword evidence="3" id="KW-0479">Metal-binding</keyword>
<keyword evidence="8" id="KW-0238">DNA-binding</keyword>
<keyword evidence="17" id="KW-0540">Nuclease</keyword>
<dbReference type="GO" id="GO:0000703">
    <property type="term" value="F:oxidized pyrimidine nucleobase lesion DNA N-glycosylase activity"/>
    <property type="evidence" value="ECO:0007669"/>
    <property type="project" value="TreeGrafter"/>
</dbReference>
<keyword evidence="11" id="KW-0511">Multifunctional enzyme</keyword>
<evidence type="ECO:0000256" key="10">
    <source>
        <dbReference type="ARBA" id="ARBA00023239"/>
    </source>
</evidence>
<dbReference type="CDD" id="cd08971">
    <property type="entry name" value="AcNei2_N"/>
    <property type="match status" value="1"/>
</dbReference>
<keyword evidence="5 14" id="KW-0863">Zinc-finger</keyword>
<dbReference type="SUPFAM" id="SSF81624">
    <property type="entry name" value="N-terminal domain of MutM-like DNA repair proteins"/>
    <property type="match status" value="1"/>
</dbReference>
<proteinExistence type="inferred from homology"/>
<organism evidence="17 18">
    <name type="scientific">Prauserella rugosa</name>
    <dbReference type="NCBI Taxonomy" id="43354"/>
    <lineage>
        <taxon>Bacteria</taxon>
        <taxon>Bacillati</taxon>
        <taxon>Actinomycetota</taxon>
        <taxon>Actinomycetes</taxon>
        <taxon>Pseudonocardiales</taxon>
        <taxon>Pseudonocardiaceae</taxon>
        <taxon>Prauserella</taxon>
    </lineage>
</organism>
<evidence type="ECO:0000259" key="16">
    <source>
        <dbReference type="PROSITE" id="PS51068"/>
    </source>
</evidence>
<dbReference type="OrthoDB" id="9800855at2"/>
<dbReference type="EC" id="4.2.99.18" evidence="2"/>
<keyword evidence="9" id="KW-0234">DNA repair</keyword>
<evidence type="ECO:0000256" key="8">
    <source>
        <dbReference type="ARBA" id="ARBA00023125"/>
    </source>
</evidence>
<dbReference type="GO" id="GO:0008270">
    <property type="term" value="F:zinc ion binding"/>
    <property type="evidence" value="ECO:0007669"/>
    <property type="project" value="UniProtKB-KW"/>
</dbReference>
<dbReference type="RefSeq" id="WP_030533998.1">
    <property type="nucleotide sequence ID" value="NZ_JOIJ01000021.1"/>
</dbReference>
<evidence type="ECO:0000256" key="9">
    <source>
        <dbReference type="ARBA" id="ARBA00023204"/>
    </source>
</evidence>
<dbReference type="PANTHER" id="PTHR42697">
    <property type="entry name" value="ENDONUCLEASE 8"/>
    <property type="match status" value="1"/>
</dbReference>
<dbReference type="AlphaFoldDB" id="A0A660C645"/>
<keyword evidence="18" id="KW-1185">Reference proteome</keyword>
<evidence type="ECO:0000256" key="6">
    <source>
        <dbReference type="ARBA" id="ARBA00022801"/>
    </source>
</evidence>
<dbReference type="InterPro" id="IPR000214">
    <property type="entry name" value="Znf_DNA_glyclase/AP_lyase"/>
</dbReference>
<evidence type="ECO:0000256" key="12">
    <source>
        <dbReference type="ARBA" id="ARBA00023295"/>
    </source>
</evidence>
<evidence type="ECO:0000313" key="18">
    <source>
        <dbReference type="Proteomes" id="UP000317303"/>
    </source>
</evidence>
<dbReference type="GO" id="GO:0140078">
    <property type="term" value="F:class I DNA-(apurinic or apyrimidinic site) endonuclease activity"/>
    <property type="evidence" value="ECO:0007669"/>
    <property type="project" value="UniProtKB-EC"/>
</dbReference>
<dbReference type="InterPro" id="IPR012319">
    <property type="entry name" value="FPG_cat"/>
</dbReference>
<dbReference type="SUPFAM" id="SSF57716">
    <property type="entry name" value="Glucocorticoid receptor-like (DNA-binding domain)"/>
    <property type="match status" value="1"/>
</dbReference>